<keyword evidence="4" id="KW-1185">Reference proteome</keyword>
<evidence type="ECO:0000256" key="1">
    <source>
        <dbReference type="SAM" id="MobiDB-lite"/>
    </source>
</evidence>
<dbReference type="OrthoDB" id="4335181at2"/>
<dbReference type="EMBL" id="FZOD01000008">
    <property type="protein sequence ID" value="SNS35076.1"/>
    <property type="molecule type" value="Genomic_DNA"/>
</dbReference>
<evidence type="ECO:0000313" key="4">
    <source>
        <dbReference type="Proteomes" id="UP000198282"/>
    </source>
</evidence>
<protein>
    <submittedName>
        <fullName evidence="3">STAS domain-containing protein</fullName>
    </submittedName>
</protein>
<dbReference type="Gene3D" id="3.30.750.24">
    <property type="entry name" value="STAS domain"/>
    <property type="match status" value="1"/>
</dbReference>
<reference evidence="3 4" key="1">
    <citation type="submission" date="2017-06" db="EMBL/GenBank/DDBJ databases">
        <authorList>
            <person name="Kim H.J."/>
            <person name="Triplett B.A."/>
        </authorList>
    </citation>
    <scope>NUCLEOTIDE SEQUENCE [LARGE SCALE GENOMIC DNA]</scope>
    <source>
        <strain evidence="3 4">CGMCC 4.2132</strain>
    </source>
</reference>
<accession>A0A239DRD3</accession>
<feature type="region of interest" description="Disordered" evidence="1">
    <location>
        <begin position="133"/>
        <end position="155"/>
    </location>
</feature>
<dbReference type="AlphaFoldDB" id="A0A239DRD3"/>
<dbReference type="RefSeq" id="WP_089207047.1">
    <property type="nucleotide sequence ID" value="NZ_FZOD01000008.1"/>
</dbReference>
<evidence type="ECO:0000259" key="2">
    <source>
        <dbReference type="PROSITE" id="PS50801"/>
    </source>
</evidence>
<evidence type="ECO:0000313" key="3">
    <source>
        <dbReference type="EMBL" id="SNS35076.1"/>
    </source>
</evidence>
<dbReference type="Pfam" id="PF13466">
    <property type="entry name" value="STAS_2"/>
    <property type="match status" value="1"/>
</dbReference>
<dbReference type="Proteomes" id="UP000198282">
    <property type="component" value="Unassembled WGS sequence"/>
</dbReference>
<name>A0A239DRD3_9ACTN</name>
<dbReference type="InterPro" id="IPR002645">
    <property type="entry name" value="STAS_dom"/>
</dbReference>
<organism evidence="3 4">
    <name type="scientific">Streptosporangium subroseum</name>
    <dbReference type="NCBI Taxonomy" id="106412"/>
    <lineage>
        <taxon>Bacteria</taxon>
        <taxon>Bacillati</taxon>
        <taxon>Actinomycetota</taxon>
        <taxon>Actinomycetes</taxon>
        <taxon>Streptosporangiales</taxon>
        <taxon>Streptosporangiaceae</taxon>
        <taxon>Streptosporangium</taxon>
    </lineage>
</organism>
<dbReference type="InterPro" id="IPR036513">
    <property type="entry name" value="STAS_dom_sf"/>
</dbReference>
<dbReference type="SUPFAM" id="SSF52091">
    <property type="entry name" value="SpoIIaa-like"/>
    <property type="match status" value="1"/>
</dbReference>
<feature type="domain" description="STAS" evidence="2">
    <location>
        <begin position="74"/>
        <end position="128"/>
    </location>
</feature>
<gene>
    <name evidence="3" type="ORF">SAMN05216276_100834</name>
</gene>
<proteinExistence type="predicted"/>
<sequence length="155" mass="16106">MRVDPRRKVTPVGPPGGAELVGAEAMSFRGAAGPIHMTASATSFAIGVKITRADIPVLCADLAELVRGRGGGVVVCDVAGVPHPDVVTVEALARLRLTARRHGWSLVVTGAGPDLLELVRLLGLTDALIQAGRQPEERKQAGGVEEVVDGHDSPR</sequence>
<dbReference type="PROSITE" id="PS50801">
    <property type="entry name" value="STAS"/>
    <property type="match status" value="1"/>
</dbReference>
<dbReference type="InterPro" id="IPR058548">
    <property type="entry name" value="MlaB-like_STAS"/>
</dbReference>